<dbReference type="PANTHER" id="PTHR13859">
    <property type="entry name" value="ATROPHIN-RELATED"/>
    <property type="match status" value="1"/>
</dbReference>
<dbReference type="GO" id="GO:0003714">
    <property type="term" value="F:transcription corepressor activity"/>
    <property type="evidence" value="ECO:0000318"/>
    <property type="project" value="GO_Central"/>
</dbReference>
<evidence type="ECO:0000256" key="5">
    <source>
        <dbReference type="SAM" id="MobiDB-lite"/>
    </source>
</evidence>
<dbReference type="InterPro" id="IPR009057">
    <property type="entry name" value="Homeodomain-like_sf"/>
</dbReference>
<feature type="compositionally biased region" description="Basic and acidic residues" evidence="5">
    <location>
        <begin position="558"/>
        <end position="568"/>
    </location>
</feature>
<dbReference type="FunFam" id="1.10.10.60:FF:000374">
    <property type="entry name" value="Arginine-glutamic acid dipeptide repeat protein"/>
    <property type="match status" value="1"/>
</dbReference>
<dbReference type="GeneID" id="104599012"/>
<proteinExistence type="predicted"/>
<feature type="compositionally biased region" description="Basic and acidic residues" evidence="5">
    <location>
        <begin position="669"/>
        <end position="678"/>
    </location>
</feature>
<dbReference type="Gene3D" id="1.10.10.60">
    <property type="entry name" value="Homeodomain-like"/>
    <property type="match status" value="1"/>
</dbReference>
<dbReference type="GO" id="GO:0005634">
    <property type="term" value="C:nucleus"/>
    <property type="evidence" value="ECO:0000318"/>
    <property type="project" value="GO_Central"/>
</dbReference>
<dbReference type="AlphaFoldDB" id="A0A1U8AD54"/>
<dbReference type="Proteomes" id="UP000189703">
    <property type="component" value="Unplaced"/>
</dbReference>
<dbReference type="SUPFAM" id="SSF46689">
    <property type="entry name" value="Homeodomain-like"/>
    <property type="match status" value="1"/>
</dbReference>
<dbReference type="Pfam" id="PF24662">
    <property type="entry name" value="DUF7650"/>
    <property type="match status" value="1"/>
</dbReference>
<dbReference type="InterPro" id="IPR056067">
    <property type="entry name" value="DUF7650"/>
</dbReference>
<feature type="compositionally biased region" description="Polar residues" evidence="5">
    <location>
        <begin position="529"/>
        <end position="541"/>
    </location>
</feature>
<dbReference type="OrthoDB" id="1634742at2759"/>
<accession>A0A1U8AD54</accession>
<protein>
    <submittedName>
        <fullName evidence="7">Uncharacterized protein LOC104599012</fullName>
    </submittedName>
</protein>
<gene>
    <name evidence="7" type="primary">LOC104599012</name>
</gene>
<keyword evidence="6" id="KW-1185">Reference proteome</keyword>
<dbReference type="RefSeq" id="XP_010259676.1">
    <property type="nucleotide sequence ID" value="XM_010261374.2"/>
</dbReference>
<feature type="region of interest" description="Disordered" evidence="5">
    <location>
        <begin position="828"/>
        <end position="852"/>
    </location>
</feature>
<dbReference type="FunCoup" id="A0A1U8AD54">
    <property type="interactions" value="1193"/>
</dbReference>
<evidence type="ECO:0000313" key="6">
    <source>
        <dbReference type="Proteomes" id="UP000189703"/>
    </source>
</evidence>
<dbReference type="Pfam" id="PF25826">
    <property type="entry name" value="DUF7952"/>
    <property type="match status" value="1"/>
</dbReference>
<feature type="region of interest" description="Disordered" evidence="5">
    <location>
        <begin position="658"/>
        <end position="684"/>
    </location>
</feature>
<keyword evidence="3" id="KW-0804">Transcription</keyword>
<dbReference type="PANTHER" id="PTHR13859:SF11">
    <property type="entry name" value="GRUNGE, ISOFORM J"/>
    <property type="match status" value="1"/>
</dbReference>
<evidence type="ECO:0000256" key="4">
    <source>
        <dbReference type="ARBA" id="ARBA00023242"/>
    </source>
</evidence>
<organism evidence="6 7">
    <name type="scientific">Nelumbo nucifera</name>
    <name type="common">Sacred lotus</name>
    <dbReference type="NCBI Taxonomy" id="4432"/>
    <lineage>
        <taxon>Eukaryota</taxon>
        <taxon>Viridiplantae</taxon>
        <taxon>Streptophyta</taxon>
        <taxon>Embryophyta</taxon>
        <taxon>Tracheophyta</taxon>
        <taxon>Spermatophyta</taxon>
        <taxon>Magnoliopsida</taxon>
        <taxon>Proteales</taxon>
        <taxon>Nelumbonaceae</taxon>
        <taxon>Nelumbo</taxon>
    </lineage>
</organism>
<evidence type="ECO:0000256" key="3">
    <source>
        <dbReference type="ARBA" id="ARBA00023163"/>
    </source>
</evidence>
<dbReference type="KEGG" id="nnu:104599012"/>
<evidence type="ECO:0000256" key="2">
    <source>
        <dbReference type="ARBA" id="ARBA00023015"/>
    </source>
</evidence>
<evidence type="ECO:0000313" key="7">
    <source>
        <dbReference type="RefSeq" id="XP_010259676.1"/>
    </source>
</evidence>
<feature type="region of interest" description="Disordered" evidence="5">
    <location>
        <begin position="176"/>
        <end position="197"/>
    </location>
</feature>
<keyword evidence="2" id="KW-0805">Transcription regulation</keyword>
<keyword evidence="4" id="KW-0539">Nucleus</keyword>
<name>A0A1U8AD54_NELNU</name>
<dbReference type="InterPro" id="IPR017884">
    <property type="entry name" value="SANT_dom"/>
</dbReference>
<reference evidence="7" key="1">
    <citation type="submission" date="2025-08" db="UniProtKB">
        <authorList>
            <consortium name="RefSeq"/>
        </authorList>
    </citation>
    <scope>IDENTIFICATION</scope>
</reference>
<dbReference type="eggNOG" id="ENOG502QQVN">
    <property type="taxonomic scope" value="Eukaryota"/>
</dbReference>
<evidence type="ECO:0000256" key="1">
    <source>
        <dbReference type="ARBA" id="ARBA00004123"/>
    </source>
</evidence>
<feature type="region of interest" description="Disordered" evidence="5">
    <location>
        <begin position="602"/>
        <end position="645"/>
    </location>
</feature>
<dbReference type="PROSITE" id="PS51293">
    <property type="entry name" value="SANT"/>
    <property type="match status" value="1"/>
</dbReference>
<comment type="subcellular location">
    <subcellularLocation>
        <location evidence="1">Nucleus</location>
    </subcellularLocation>
</comment>
<dbReference type="InterPro" id="IPR057712">
    <property type="entry name" value="DUF7952"/>
</dbReference>
<dbReference type="OMA" id="HEWAPEM"/>
<sequence>MEMDSVETYNDNECIEDLSLDHLHSIGSPDISDIFGDSQVFPRVGDEYQAEIPHLVAKSDYLKRIKTTNAEVMVDVAHSFCVGLPIPIMWVNNNEIGKIKCESLESLAELDKNGSVQSVTSKDCQINSNNIDSKLKVEPLDVALNHGKGLRESENQKFMMVGDQIDSKFPLQQQNKSAQYNDSAKGDYPVPGSSSEPWSDIEKKSFILGLYIFGKNLVQVKRFIGSKAMGDILSFYYGKFYRSDGHRRWSECRKMRSRRSVHGQRIFTGWRQQELLSRLLMNVPEERKSALLEVFKTFGEGKFSLEEYISTLKDTVSMNVLIEAVGVGKGKQDLTGIIMEPLRTSQVISSRAEIPIGKACSSLTSKDIIKFLTGDFRLSKARSNDLFWEAVWPRLLARGWHSEQPKNHGFSVSKNLLVFLVPGVKKFSRRKLVKGNHYFDSVSDVLSKVASDPRLLELGAEAARGSGDKEEYGWETLDHDGLSNRQRHCYLRPRLSNCNSDLMKFTVVDTSLVHGEGQCKVRELRNLPVDTTNSSTSISPSRETDRDTSDEPTDEPDSADRLSNDQRDTNISNQTCISDKVIQSELSDCAVGLAMQETLKAKTDPVNVPMNNHKDPSVHTSNDKNQRKCQISRKTKSGQSNYLAPITKQRRLTACNRTTNNYSIGPGQKQDEPHRQLDSPDASENMVSQVGMSLDKASSTSSSAKESPIEHNEGIVSQNFFGTELPHEKPQTRALIDLNLPHVPPDFETDESFMEVADSQDDPSAKGSSIPSERQHTEESEALRLKSVAIAEEQPIANARRHSTRNRPLTTRALEALACGFFNTKRRRRGPEALSHENSISRPSRRARGKVGVSTRIVDSKLEEGVVDGESSTSSKVMDLEVLNELLGVRNPAYHPEVMMCKDNMSG</sequence>
<feature type="region of interest" description="Disordered" evidence="5">
    <location>
        <begin position="755"/>
        <end position="781"/>
    </location>
</feature>
<feature type="compositionally biased region" description="Basic and acidic residues" evidence="5">
    <location>
        <begin position="612"/>
        <end position="626"/>
    </location>
</feature>
<feature type="region of interest" description="Disordered" evidence="5">
    <location>
        <begin position="525"/>
        <end position="571"/>
    </location>
</feature>